<gene>
    <name evidence="2" type="ORF">BXZ70DRAFT_281340</name>
</gene>
<organism evidence="2 3">
    <name type="scientific">Cristinia sonorae</name>
    <dbReference type="NCBI Taxonomy" id="1940300"/>
    <lineage>
        <taxon>Eukaryota</taxon>
        <taxon>Fungi</taxon>
        <taxon>Dikarya</taxon>
        <taxon>Basidiomycota</taxon>
        <taxon>Agaricomycotina</taxon>
        <taxon>Agaricomycetes</taxon>
        <taxon>Agaricomycetidae</taxon>
        <taxon>Agaricales</taxon>
        <taxon>Pleurotineae</taxon>
        <taxon>Stephanosporaceae</taxon>
        <taxon>Cristinia</taxon>
    </lineage>
</organism>
<feature type="transmembrane region" description="Helical" evidence="1">
    <location>
        <begin position="57"/>
        <end position="76"/>
    </location>
</feature>
<evidence type="ECO:0000256" key="1">
    <source>
        <dbReference type="SAM" id="Phobius"/>
    </source>
</evidence>
<keyword evidence="1" id="KW-1133">Transmembrane helix</keyword>
<protein>
    <submittedName>
        <fullName evidence="2">Uncharacterized protein</fullName>
    </submittedName>
</protein>
<feature type="transmembrane region" description="Helical" evidence="1">
    <location>
        <begin position="96"/>
        <end position="126"/>
    </location>
</feature>
<accession>A0A8K0UYR7</accession>
<name>A0A8K0UYR7_9AGAR</name>
<dbReference type="AlphaFoldDB" id="A0A8K0UYR7"/>
<dbReference type="EMBL" id="JAEVFJ010000002">
    <property type="protein sequence ID" value="KAH8107172.1"/>
    <property type="molecule type" value="Genomic_DNA"/>
</dbReference>
<sequence>MPVSEKTLISIEEAIPGNDSESDIERAFLPQWFNFGQLLIVLTFALYFGLLNATAVAALHISLGLVMFQSYHFFYAPYLATEIRSWIIDFHNALSYIKIAMIGAGVQFLAVYSVGLLLAALLVTYYKYREPRAREHVQDEEGKVARGLRAFLSSLQSYKSPRSQMCHWMQLLLLVPIGIATIRWSMNRAEWDAAASRGELQVGVYEECPWSGWAVYGVSVVDAVVALTVGEVTKIATKGLYRWLRPQALKLEDKDMGGN</sequence>
<dbReference type="Proteomes" id="UP000813824">
    <property type="component" value="Unassembled WGS sequence"/>
</dbReference>
<evidence type="ECO:0000313" key="2">
    <source>
        <dbReference type="EMBL" id="KAH8107172.1"/>
    </source>
</evidence>
<keyword evidence="3" id="KW-1185">Reference proteome</keyword>
<evidence type="ECO:0000313" key="3">
    <source>
        <dbReference type="Proteomes" id="UP000813824"/>
    </source>
</evidence>
<keyword evidence="1" id="KW-0472">Membrane</keyword>
<reference evidence="2" key="1">
    <citation type="journal article" date="2021" name="New Phytol.">
        <title>Evolutionary innovations through gain and loss of genes in the ectomycorrhizal Boletales.</title>
        <authorList>
            <person name="Wu G."/>
            <person name="Miyauchi S."/>
            <person name="Morin E."/>
            <person name="Kuo A."/>
            <person name="Drula E."/>
            <person name="Varga T."/>
            <person name="Kohler A."/>
            <person name="Feng B."/>
            <person name="Cao Y."/>
            <person name="Lipzen A."/>
            <person name="Daum C."/>
            <person name="Hundley H."/>
            <person name="Pangilinan J."/>
            <person name="Johnson J."/>
            <person name="Barry K."/>
            <person name="LaButti K."/>
            <person name="Ng V."/>
            <person name="Ahrendt S."/>
            <person name="Min B."/>
            <person name="Choi I.G."/>
            <person name="Park H."/>
            <person name="Plett J.M."/>
            <person name="Magnuson J."/>
            <person name="Spatafora J.W."/>
            <person name="Nagy L.G."/>
            <person name="Henrissat B."/>
            <person name="Grigoriev I.V."/>
            <person name="Yang Z.L."/>
            <person name="Xu J."/>
            <person name="Martin F.M."/>
        </authorList>
    </citation>
    <scope>NUCLEOTIDE SEQUENCE</scope>
    <source>
        <strain evidence="2">KKN 215</strain>
    </source>
</reference>
<keyword evidence="1" id="KW-0812">Transmembrane</keyword>
<feature type="transmembrane region" description="Helical" evidence="1">
    <location>
        <begin position="32"/>
        <end position="50"/>
    </location>
</feature>
<comment type="caution">
    <text evidence="2">The sequence shown here is derived from an EMBL/GenBank/DDBJ whole genome shotgun (WGS) entry which is preliminary data.</text>
</comment>
<proteinExistence type="predicted"/>